<protein>
    <submittedName>
        <fullName evidence="1">Uncharacterized protein</fullName>
    </submittedName>
</protein>
<evidence type="ECO:0000313" key="2">
    <source>
        <dbReference type="Proteomes" id="UP001732700"/>
    </source>
</evidence>
<reference evidence="1" key="1">
    <citation type="submission" date="2021-05" db="EMBL/GenBank/DDBJ databases">
        <authorList>
            <person name="Scholz U."/>
            <person name="Mascher M."/>
            <person name="Fiebig A."/>
        </authorList>
    </citation>
    <scope>NUCLEOTIDE SEQUENCE [LARGE SCALE GENOMIC DNA]</scope>
</reference>
<dbReference type="Proteomes" id="UP001732700">
    <property type="component" value="Chromosome 3A"/>
</dbReference>
<accession>A0ACD5VLV8</accession>
<name>A0ACD5VLV8_AVESA</name>
<organism evidence="1 2">
    <name type="scientific">Avena sativa</name>
    <name type="common">Oat</name>
    <dbReference type="NCBI Taxonomy" id="4498"/>
    <lineage>
        <taxon>Eukaryota</taxon>
        <taxon>Viridiplantae</taxon>
        <taxon>Streptophyta</taxon>
        <taxon>Embryophyta</taxon>
        <taxon>Tracheophyta</taxon>
        <taxon>Spermatophyta</taxon>
        <taxon>Magnoliopsida</taxon>
        <taxon>Liliopsida</taxon>
        <taxon>Poales</taxon>
        <taxon>Poaceae</taxon>
        <taxon>BOP clade</taxon>
        <taxon>Pooideae</taxon>
        <taxon>Poodae</taxon>
        <taxon>Poeae</taxon>
        <taxon>Poeae Chloroplast Group 1 (Aveneae type)</taxon>
        <taxon>Aveninae</taxon>
        <taxon>Avena</taxon>
    </lineage>
</organism>
<proteinExistence type="predicted"/>
<sequence length="222" mass="23893">MHMYVCACDWNFSFLDKVSILIKLITKSFRDRSMTLTREEAQESKEMESLRVHADALLSLSSPAASSTASGTSSKPSPSTTTPAARRALAAEGVFECKTCSKRFSSFQALGGHRTSHTRLQARMLLQEPSADHAAADRDRARVHECAVCGLEFSMGQALGGHMRRHRGETTSSAAVHGDSSSGAATQPDVVMPDLNYPPLEDCGGDGQESKAADHPLLDLLV</sequence>
<keyword evidence="2" id="KW-1185">Reference proteome</keyword>
<evidence type="ECO:0000313" key="1">
    <source>
        <dbReference type="EnsemblPlants" id="AVESA.00010b.r2.3AG0450510.1.CDS.1"/>
    </source>
</evidence>
<dbReference type="EnsemblPlants" id="AVESA.00010b.r2.3AG0450510.1">
    <property type="protein sequence ID" value="AVESA.00010b.r2.3AG0450510.1.CDS.1"/>
    <property type="gene ID" value="AVESA.00010b.r2.3AG0450510"/>
</dbReference>
<reference evidence="1" key="2">
    <citation type="submission" date="2025-09" db="UniProtKB">
        <authorList>
            <consortium name="EnsemblPlants"/>
        </authorList>
    </citation>
    <scope>IDENTIFICATION</scope>
</reference>